<evidence type="ECO:0000256" key="5">
    <source>
        <dbReference type="PIRSR" id="PIRSR018169-1"/>
    </source>
</evidence>
<dbReference type="PIRSF" id="PIRSF018169">
    <property type="entry name" value="PAF_acetylhydrolase"/>
    <property type="match status" value="1"/>
</dbReference>
<dbReference type="InterPro" id="IPR016715">
    <property type="entry name" value="PAF_acetylhydro_eukaryote"/>
</dbReference>
<dbReference type="SUPFAM" id="SSF53474">
    <property type="entry name" value="alpha/beta-Hydrolases"/>
    <property type="match status" value="1"/>
</dbReference>
<name>A0A507BVR3_9FUNG</name>
<evidence type="ECO:0000256" key="2">
    <source>
        <dbReference type="ARBA" id="ARBA00022963"/>
    </source>
</evidence>
<protein>
    <recommendedName>
        <fullName evidence="4">Putative phospholipase</fullName>
        <ecNumber evidence="4">3.1.1.47</ecNumber>
    </recommendedName>
</protein>
<dbReference type="InterPro" id="IPR029058">
    <property type="entry name" value="AB_hydrolase_fold"/>
</dbReference>
<dbReference type="RefSeq" id="XP_031022757.1">
    <property type="nucleotide sequence ID" value="XM_031171277.1"/>
</dbReference>
<evidence type="ECO:0000313" key="7">
    <source>
        <dbReference type="Proteomes" id="UP000319731"/>
    </source>
</evidence>
<feature type="active site" description="Charge relay system" evidence="5">
    <location>
        <position position="266"/>
    </location>
</feature>
<feature type="active site" description="Nucleophile" evidence="5">
    <location>
        <position position="243"/>
    </location>
</feature>
<keyword evidence="1 4" id="KW-0378">Hydrolase</keyword>
<feature type="active site" description="Charge relay system" evidence="5">
    <location>
        <position position="335"/>
    </location>
</feature>
<keyword evidence="3 4" id="KW-0443">Lipid metabolism</keyword>
<dbReference type="EC" id="3.1.1.47" evidence="4"/>
<dbReference type="STRING" id="1806994.A0A507BVR3"/>
<gene>
    <name evidence="6" type="ORF">SmJEL517_g05351</name>
</gene>
<dbReference type="AlphaFoldDB" id="A0A507BVR3"/>
<evidence type="ECO:0000256" key="1">
    <source>
        <dbReference type="ARBA" id="ARBA00022801"/>
    </source>
</evidence>
<dbReference type="Proteomes" id="UP000319731">
    <property type="component" value="Unassembled WGS sequence"/>
</dbReference>
<comment type="catalytic activity">
    <reaction evidence="4">
        <text>a 1-O-alkyl-2-acetyl-sn-glycero-3-phosphocholine + H2O = a 1-O-alkyl-sn-glycero-3-phosphocholine + acetate + H(+)</text>
        <dbReference type="Rhea" id="RHEA:17777"/>
        <dbReference type="ChEBI" id="CHEBI:15377"/>
        <dbReference type="ChEBI" id="CHEBI:15378"/>
        <dbReference type="ChEBI" id="CHEBI:30089"/>
        <dbReference type="ChEBI" id="CHEBI:30909"/>
        <dbReference type="ChEBI" id="CHEBI:36707"/>
        <dbReference type="EC" id="3.1.1.47"/>
    </reaction>
</comment>
<comment type="caution">
    <text evidence="6">The sequence shown here is derived from an EMBL/GenBank/DDBJ whole genome shotgun (WGS) entry which is preliminary data.</text>
</comment>
<proteinExistence type="inferred from homology"/>
<dbReference type="PANTHER" id="PTHR10272">
    <property type="entry name" value="PLATELET-ACTIVATING FACTOR ACETYLHYDROLASE"/>
    <property type="match status" value="1"/>
</dbReference>
<reference evidence="6 7" key="1">
    <citation type="journal article" date="2019" name="Sci. Rep.">
        <title>Comparative genomics of chytrid fungi reveal insights into the obligate biotrophic and pathogenic lifestyle of Synchytrium endobioticum.</title>
        <authorList>
            <person name="van de Vossenberg B.T.L.H."/>
            <person name="Warris S."/>
            <person name="Nguyen H.D.T."/>
            <person name="van Gent-Pelzer M.P.E."/>
            <person name="Joly D.L."/>
            <person name="van de Geest H.C."/>
            <person name="Bonants P.J.M."/>
            <person name="Smith D.S."/>
            <person name="Levesque C.A."/>
            <person name="van der Lee T.A.J."/>
        </authorList>
    </citation>
    <scope>NUCLEOTIDE SEQUENCE [LARGE SCALE GENOMIC DNA]</scope>
    <source>
        <strain evidence="6 7">JEL517</strain>
    </source>
</reference>
<evidence type="ECO:0000256" key="3">
    <source>
        <dbReference type="ARBA" id="ARBA00023098"/>
    </source>
</evidence>
<dbReference type="GO" id="GO:0003847">
    <property type="term" value="F:1-alkyl-2-acetylglycerophosphocholine esterase activity"/>
    <property type="evidence" value="ECO:0007669"/>
    <property type="project" value="UniProtKB-UniRule"/>
</dbReference>
<dbReference type="OrthoDB" id="2363873at2759"/>
<keyword evidence="7" id="KW-1185">Reference proteome</keyword>
<dbReference type="GeneID" id="42006574"/>
<dbReference type="GO" id="GO:0016042">
    <property type="term" value="P:lipid catabolic process"/>
    <property type="evidence" value="ECO:0007669"/>
    <property type="project" value="UniProtKB-KW"/>
</dbReference>
<dbReference type="PANTHER" id="PTHR10272:SF0">
    <property type="entry name" value="PLATELET-ACTIVATING FACTOR ACETYLHYDROLASE"/>
    <property type="match status" value="1"/>
</dbReference>
<evidence type="ECO:0000313" key="6">
    <source>
        <dbReference type="EMBL" id="TPX31298.1"/>
    </source>
</evidence>
<sequence length="423" mass="46982">MELPQVPSSSSKFSLKWLKPHKRGLPSYSGRFAVGTFDVESPKTETGLPGVLFRAFYPADPSCIRKFRKAQWSPSINHVAAYGEGWGLSGSVSSIVLPILFSPRSAAFFKAPLLSGDERLPIVIFSHGLVGNRSSYSTLCGEIASHGFVVIALEHRDHSAILSQIGGDAGTHLKYIRRRGSTPEALWKWRVEQQNLRAQEVAAAIEALRNMDTGRTIFNYLGDTPTWFESRLDFNNMVMMGHSFGGFTALSVTQTTNPFKCAVFIDTWFWYAALHGIDHLLKDHPTYNNDVTIPFLFISSENFHEAENLAAVQKLFNNPTRKEDSIHSLILGSRHHNASDFLCIAPLTLWLIGLGGAADPRDVLRTQTDCILAFVSRHVRLPENLRLLPSNEALLTGKGGSRNVSVGFQHVIPKKHTRRTSMA</sequence>
<dbReference type="Gene3D" id="3.40.50.1820">
    <property type="entry name" value="alpha/beta hydrolase"/>
    <property type="match status" value="1"/>
</dbReference>
<organism evidence="6 7">
    <name type="scientific">Synchytrium microbalum</name>
    <dbReference type="NCBI Taxonomy" id="1806994"/>
    <lineage>
        <taxon>Eukaryota</taxon>
        <taxon>Fungi</taxon>
        <taxon>Fungi incertae sedis</taxon>
        <taxon>Chytridiomycota</taxon>
        <taxon>Chytridiomycota incertae sedis</taxon>
        <taxon>Chytridiomycetes</taxon>
        <taxon>Synchytriales</taxon>
        <taxon>Synchytriaceae</taxon>
        <taxon>Synchytrium</taxon>
    </lineage>
</organism>
<evidence type="ECO:0000256" key="4">
    <source>
        <dbReference type="PIRNR" id="PIRNR018169"/>
    </source>
</evidence>
<keyword evidence="2 4" id="KW-0442">Lipid degradation</keyword>
<accession>A0A507BVR3</accession>
<dbReference type="EMBL" id="QEAO01000047">
    <property type="protein sequence ID" value="TPX31298.1"/>
    <property type="molecule type" value="Genomic_DNA"/>
</dbReference>
<dbReference type="Pfam" id="PF03403">
    <property type="entry name" value="PAF-AH_p_II"/>
    <property type="match status" value="1"/>
</dbReference>
<comment type="similarity">
    <text evidence="4">Belongs to the serine esterase family.</text>
</comment>